<accession>A0ABZ2TQ02</accession>
<feature type="chain" id="PRO_5047432279" evidence="2">
    <location>
        <begin position="20"/>
        <end position="709"/>
    </location>
</feature>
<evidence type="ECO:0000313" key="6">
    <source>
        <dbReference type="Proteomes" id="UP001622612"/>
    </source>
</evidence>
<evidence type="ECO:0000256" key="2">
    <source>
        <dbReference type="SAM" id="SignalP"/>
    </source>
</evidence>
<evidence type="ECO:0000313" key="5">
    <source>
        <dbReference type="EMBL" id="WYM97243.1"/>
    </source>
</evidence>
<dbReference type="InterPro" id="IPR004890">
    <property type="entry name" value="Lipoprotein_10_C"/>
</dbReference>
<proteinExistence type="inferred from homology"/>
<dbReference type="EMBL" id="CP088155">
    <property type="protein sequence ID" value="WYM97243.1"/>
    <property type="molecule type" value="Genomic_DNA"/>
</dbReference>
<protein>
    <submittedName>
        <fullName evidence="5">P80 family lipoprotein</fullName>
    </submittedName>
</protein>
<dbReference type="RefSeq" id="WP_405311582.1">
    <property type="nucleotide sequence ID" value="NZ_CP088155.1"/>
</dbReference>
<keyword evidence="2" id="KW-0732">Signal</keyword>
<evidence type="ECO:0000259" key="3">
    <source>
        <dbReference type="Pfam" id="PF03202"/>
    </source>
</evidence>
<reference evidence="5" key="1">
    <citation type="submission" date="2021-11" db="EMBL/GenBank/DDBJ databases">
        <title>The first genome sequence of unculturable Mycoplasma faucium obtained by de novo assembly of metagenomic reads.</title>
        <authorList>
            <person name="Sabat A.J."/>
            <person name="Bathoorn E."/>
            <person name="Akkerboom V."/>
            <person name="Friedrich A.W."/>
        </authorList>
    </citation>
    <scope>NUCLEOTIDE SEQUENCE [LARGE SCALE GENOMIC DNA]</scope>
    <source>
        <strain evidence="5">UMCG-MFM1</strain>
    </source>
</reference>
<organism evidence="5 6">
    <name type="scientific">Metamycoplasma faucium</name>
    <dbReference type="NCBI Taxonomy" id="56142"/>
    <lineage>
        <taxon>Bacteria</taxon>
        <taxon>Bacillati</taxon>
        <taxon>Mycoplasmatota</taxon>
        <taxon>Mycoplasmoidales</taxon>
        <taxon>Metamycoplasmataceae</taxon>
        <taxon>Metamycoplasma</taxon>
    </lineage>
</organism>
<dbReference type="InterPro" id="IPR004984">
    <property type="entry name" value="Mycoplasma_lipoprotein_cen_dom"/>
</dbReference>
<keyword evidence="5" id="KW-0449">Lipoprotein</keyword>
<dbReference type="Proteomes" id="UP001622612">
    <property type="component" value="Chromosome"/>
</dbReference>
<sequence length="709" mass="79189">MNKNAKKLLIASIPLVVGAMGSMSALCTPRFDQKDNGTVDISTGFAETNPQGKALKAIIDFYNDWLKKHPEKQKEGYLPASLTPAPNGYNTDDLTTKLKNKEKYKFYNAIINYPAAASLISKYKMNLGLSDADFDAIKYASSFKDVNKTIAGNTKNEKWVIPMSKSSEMAAVNKPVVGKLIHQLMEWGAKIDDSNSTKIKEILKGYINSGTKTKDGEKVDEIWDKSKLDDGEVLNALKEQLENYTISDDIFNSYTKLIDFAIWAKRAFPKKKDLAIVGFDSIMNAINALASSLTKGDLSQNFINKDDKFSKTGGYDFSSFINDKNSKQYKLFEEVTEILRRAIQYNAIWVGGSGAYGSSSLVPHKLGISIGSTAGYSHTFAKGEGGVEYAYWNLTGIAPEQTIDYGKLLEKKNPESNVLWQINDLRGHKNKIYSHTATLTGQYNLKAKDKDSEDLLKSFDEQGALSSSKDLIEKDGKVYAKLRDKDGNEKEIELPGAKKLGSIFKKLSGGKEVDDTYTWYYLPKEIVSYVKKSAAEVANKSDVEHYHAPYLAGKSNNETNSVFTQGPSFVPIHANAREDKATQLFLKWFTQYVLQSDEQIKVDKKTEKNDSIINIFNKLSGYISPTEEYMKKSIDDPVIKKLDYASQLAFQGFKKTIDEADKYKIVDDVASPLSNVLRKAMESSFKSLVNKSSSSFDDLVKSIKQTFIE</sequence>
<feature type="signal peptide" evidence="2">
    <location>
        <begin position="1"/>
        <end position="19"/>
    </location>
</feature>
<dbReference type="NCBIfam" id="NF045826">
    <property type="entry name" value="lipo_P68"/>
    <property type="match status" value="1"/>
</dbReference>
<dbReference type="Pfam" id="PF03202">
    <property type="entry name" value="Lipoprotein_10"/>
    <property type="match status" value="1"/>
</dbReference>
<comment type="similarity">
    <text evidence="1">Belongs to the MG185/MG260 family.</text>
</comment>
<evidence type="ECO:0000256" key="1">
    <source>
        <dbReference type="ARBA" id="ARBA00009031"/>
    </source>
</evidence>
<evidence type="ECO:0000259" key="4">
    <source>
        <dbReference type="Pfam" id="PF03305"/>
    </source>
</evidence>
<name>A0ABZ2TQ02_9BACT</name>
<feature type="domain" description="Mycoplasma lipoprotein C-terminal" evidence="3">
    <location>
        <begin position="563"/>
        <end position="690"/>
    </location>
</feature>
<feature type="domain" description="Mycoplasma lipoprotein central" evidence="4">
    <location>
        <begin position="231"/>
        <end position="382"/>
    </location>
</feature>
<dbReference type="InterPro" id="IPR054825">
    <property type="entry name" value="P68-like"/>
</dbReference>
<gene>
    <name evidence="5" type="ORF">LQ356_03520</name>
</gene>
<keyword evidence="6" id="KW-1185">Reference proteome</keyword>
<dbReference type="Pfam" id="PF03305">
    <property type="entry name" value="Lipoprotein_X"/>
    <property type="match status" value="1"/>
</dbReference>